<keyword evidence="1" id="KW-0472">Membrane</keyword>
<evidence type="ECO:0000256" key="1">
    <source>
        <dbReference type="SAM" id="Phobius"/>
    </source>
</evidence>
<evidence type="ECO:0000313" key="4">
    <source>
        <dbReference type="Proteomes" id="UP000298652"/>
    </source>
</evidence>
<proteinExistence type="predicted"/>
<dbReference type="InterPro" id="IPR029000">
    <property type="entry name" value="Cyclophilin-like_dom_sf"/>
</dbReference>
<dbReference type="AlphaFoldDB" id="A0A4U6TBM3"/>
<dbReference type="Pfam" id="PF00160">
    <property type="entry name" value="Pro_isomerase"/>
    <property type="match status" value="1"/>
</dbReference>
<name>A0A4U6TBM3_SETVI</name>
<protein>
    <recommendedName>
        <fullName evidence="2">PPIase cyclophilin-type domain-containing protein</fullName>
    </recommendedName>
</protein>
<dbReference type="SUPFAM" id="SSF50891">
    <property type="entry name" value="Cyclophilin-like"/>
    <property type="match status" value="1"/>
</dbReference>
<dbReference type="Gramene" id="TKV98781">
    <property type="protein sequence ID" value="TKV98781"/>
    <property type="gene ID" value="SEVIR_9G583200v2"/>
</dbReference>
<organism evidence="3 4">
    <name type="scientific">Setaria viridis</name>
    <name type="common">Green bristlegrass</name>
    <name type="synonym">Setaria italica subsp. viridis</name>
    <dbReference type="NCBI Taxonomy" id="4556"/>
    <lineage>
        <taxon>Eukaryota</taxon>
        <taxon>Viridiplantae</taxon>
        <taxon>Streptophyta</taxon>
        <taxon>Embryophyta</taxon>
        <taxon>Tracheophyta</taxon>
        <taxon>Spermatophyta</taxon>
        <taxon>Magnoliopsida</taxon>
        <taxon>Liliopsida</taxon>
        <taxon>Poales</taxon>
        <taxon>Poaceae</taxon>
        <taxon>PACMAD clade</taxon>
        <taxon>Panicoideae</taxon>
        <taxon>Panicodae</taxon>
        <taxon>Paniceae</taxon>
        <taxon>Cenchrinae</taxon>
        <taxon>Setaria</taxon>
    </lineage>
</organism>
<reference evidence="3" key="1">
    <citation type="submission" date="2019-03" db="EMBL/GenBank/DDBJ databases">
        <title>WGS assembly of Setaria viridis.</title>
        <authorList>
            <person name="Huang P."/>
            <person name="Jenkins J."/>
            <person name="Grimwood J."/>
            <person name="Barry K."/>
            <person name="Healey A."/>
            <person name="Mamidi S."/>
            <person name="Sreedasyam A."/>
            <person name="Shu S."/>
            <person name="Feldman M."/>
            <person name="Wu J."/>
            <person name="Yu Y."/>
            <person name="Chen C."/>
            <person name="Johnson J."/>
            <person name="Rokhsar D."/>
            <person name="Baxter I."/>
            <person name="Schmutz J."/>
            <person name="Brutnell T."/>
            <person name="Kellogg E."/>
        </authorList>
    </citation>
    <scope>NUCLEOTIDE SEQUENCE [LARGE SCALE GENOMIC DNA]</scope>
</reference>
<dbReference type="EMBL" id="CM016560">
    <property type="protein sequence ID" value="TKV98781.1"/>
    <property type="molecule type" value="Genomic_DNA"/>
</dbReference>
<dbReference type="Gene3D" id="3.50.4.10">
    <property type="entry name" value="Hepatocyte Growth Factor"/>
    <property type="match status" value="1"/>
</dbReference>
<sequence>MAQIKVSTAGRLRSDTRRRRLIVDSEFVIPTCEASAAMPAPPTLPLTRRPSDARRRGRLLLFLITLVAVSAAAALAYLSFPSAAPTPPPAPSSTVRADADCCRGMEGLELWGPAVKWGSNHRLPSAAACCASCKAMCPHPEGGACRCDSWVFCGDERRCKDRLGECWLKKQKDVMAPAVVARGEDVMWTSGLVFGKGEGIVELETNIGTLHIQLLPGCAPRSVDYFIELLGLRNCAGCRFYRAEGRGNVWDAKGNHERNAAFGPPYALLQGTLEVDGVPFKGIAREACPAVKRGSIAWVGPGPEFLISLANHEEWKDAYTVFGHVLPEDMGIAEEMALLPSSTDVWSNVTVKVLRDPVYFKVKRSSHASSSV</sequence>
<keyword evidence="1" id="KW-0812">Transmembrane</keyword>
<keyword evidence="4" id="KW-1185">Reference proteome</keyword>
<dbReference type="InterPro" id="IPR002130">
    <property type="entry name" value="Cyclophilin-type_PPIase_dom"/>
</dbReference>
<dbReference type="OMA" id="SEWKHEY"/>
<feature type="transmembrane region" description="Helical" evidence="1">
    <location>
        <begin position="59"/>
        <end position="80"/>
    </location>
</feature>
<dbReference type="PANTHER" id="PTHR46873:SF1">
    <property type="entry name" value="EXPRESSED PROTEIN"/>
    <property type="match status" value="1"/>
</dbReference>
<dbReference type="GO" id="GO:0003755">
    <property type="term" value="F:peptidyl-prolyl cis-trans isomerase activity"/>
    <property type="evidence" value="ECO:0007669"/>
    <property type="project" value="InterPro"/>
</dbReference>
<accession>A0A4U6TBM3</accession>
<keyword evidence="1" id="KW-1133">Transmembrane helix</keyword>
<dbReference type="FunFam" id="2.40.100.10:FF:000086">
    <property type="entry name" value="Predicted protein"/>
    <property type="match status" value="1"/>
</dbReference>
<feature type="domain" description="PPIase cyclophilin-type" evidence="2">
    <location>
        <begin position="201"/>
        <end position="353"/>
    </location>
</feature>
<dbReference type="Proteomes" id="UP000298652">
    <property type="component" value="Chromosome 9"/>
</dbReference>
<evidence type="ECO:0000259" key="2">
    <source>
        <dbReference type="Pfam" id="PF00160"/>
    </source>
</evidence>
<dbReference type="Gene3D" id="2.40.100.10">
    <property type="entry name" value="Cyclophilin-like"/>
    <property type="match status" value="1"/>
</dbReference>
<evidence type="ECO:0000313" key="3">
    <source>
        <dbReference type="EMBL" id="TKV98781.1"/>
    </source>
</evidence>
<dbReference type="PANTHER" id="PTHR46873">
    <property type="entry name" value="EXPRESSED PROTEIN"/>
    <property type="match status" value="1"/>
</dbReference>
<gene>
    <name evidence="3" type="ORF">SEVIR_9G583200v2</name>
</gene>